<keyword evidence="16" id="KW-1185">Reference proteome</keyword>
<dbReference type="PIRSF" id="PIRSF037707">
    <property type="entry name" value="MAS20_rcpt"/>
    <property type="match status" value="1"/>
</dbReference>
<dbReference type="SUPFAM" id="SSF47157">
    <property type="entry name" value="Mitochondrial import receptor subunit Tom20"/>
    <property type="match status" value="1"/>
</dbReference>
<dbReference type="PANTHER" id="PTHR12430">
    <property type="entry name" value="MITOCHONDRIAL IMPORT RECEPTOR SUBUNIT TOM20"/>
    <property type="match status" value="1"/>
</dbReference>
<keyword evidence="8 14" id="KW-0496">Mitochondrion</keyword>
<proteinExistence type="inferred from homology"/>
<dbReference type="GO" id="GO:0008320">
    <property type="term" value="F:protein transmembrane transporter activity"/>
    <property type="evidence" value="ECO:0007669"/>
    <property type="project" value="EnsemblFungi"/>
</dbReference>
<evidence type="ECO:0000256" key="1">
    <source>
        <dbReference type="ARBA" id="ARBA00004572"/>
    </source>
</evidence>
<dbReference type="GO" id="GO:0005742">
    <property type="term" value="C:mitochondrial outer membrane translocase complex"/>
    <property type="evidence" value="ECO:0007669"/>
    <property type="project" value="UniProtKB-UniRule"/>
</dbReference>
<dbReference type="GO" id="GO:0030943">
    <property type="term" value="F:mitochondrion targeting sequence binding"/>
    <property type="evidence" value="ECO:0007669"/>
    <property type="project" value="EnsemblFungi"/>
</dbReference>
<organism evidence="15 16">
    <name type="scientific">Wickerhamomyces anomalus (strain ATCC 58044 / CBS 1984 / NCYC 433 / NRRL Y-366-8)</name>
    <name type="common">Yeast</name>
    <name type="synonym">Hansenula anomala</name>
    <dbReference type="NCBI Taxonomy" id="683960"/>
    <lineage>
        <taxon>Eukaryota</taxon>
        <taxon>Fungi</taxon>
        <taxon>Dikarya</taxon>
        <taxon>Ascomycota</taxon>
        <taxon>Saccharomycotina</taxon>
        <taxon>Saccharomycetes</taxon>
        <taxon>Phaffomycetales</taxon>
        <taxon>Wickerhamomycetaceae</taxon>
        <taxon>Wickerhamomyces</taxon>
    </lineage>
</organism>
<evidence type="ECO:0000256" key="13">
    <source>
        <dbReference type="ARBA" id="ARBA00080405"/>
    </source>
</evidence>
<evidence type="ECO:0000256" key="7">
    <source>
        <dbReference type="ARBA" id="ARBA00022989"/>
    </source>
</evidence>
<evidence type="ECO:0000256" key="9">
    <source>
        <dbReference type="ARBA" id="ARBA00023136"/>
    </source>
</evidence>
<dbReference type="FunFam" id="1.20.960.10:FF:000002">
    <property type="entry name" value="Mitochondrial import receptor subunit TOM20"/>
    <property type="match status" value="1"/>
</dbReference>
<keyword evidence="9 14" id="KW-0472">Membrane</keyword>
<keyword evidence="5 14" id="KW-1000">Mitochondrion outer membrane</keyword>
<dbReference type="Proteomes" id="UP000094112">
    <property type="component" value="Unassembled WGS sequence"/>
</dbReference>
<keyword evidence="6" id="KW-0653">Protein transport</keyword>
<dbReference type="EMBL" id="KV454210">
    <property type="protein sequence ID" value="ODQ59613.1"/>
    <property type="molecule type" value="Genomic_DNA"/>
</dbReference>
<evidence type="ECO:0000256" key="10">
    <source>
        <dbReference type="ARBA" id="ARBA00042705"/>
    </source>
</evidence>
<keyword evidence="4" id="KW-0812">Transmembrane</keyword>
<accession>A0A1E3P2N5</accession>
<dbReference type="GO" id="GO:0030150">
    <property type="term" value="P:protein import into mitochondrial matrix"/>
    <property type="evidence" value="ECO:0007669"/>
    <property type="project" value="EnsemblFungi"/>
</dbReference>
<dbReference type="OrthoDB" id="2154253at2759"/>
<name>A0A1E3P2N5_WICAA</name>
<evidence type="ECO:0000256" key="12">
    <source>
        <dbReference type="ARBA" id="ARBA00073975"/>
    </source>
</evidence>
<evidence type="ECO:0000256" key="11">
    <source>
        <dbReference type="ARBA" id="ARBA00068548"/>
    </source>
</evidence>
<evidence type="ECO:0000256" key="2">
    <source>
        <dbReference type="ARBA" id="ARBA00005792"/>
    </source>
</evidence>
<dbReference type="GO" id="GO:0006605">
    <property type="term" value="P:protein targeting"/>
    <property type="evidence" value="ECO:0007669"/>
    <property type="project" value="InterPro"/>
</dbReference>
<comment type="subcellular location">
    <subcellularLocation>
        <location evidence="1">Mitochondrion outer membrane</location>
        <topology evidence="1">Single-pass membrane protein</topology>
    </subcellularLocation>
</comment>
<dbReference type="Pfam" id="PF02064">
    <property type="entry name" value="MAS20"/>
    <property type="match status" value="1"/>
</dbReference>
<protein>
    <recommendedName>
        <fullName evidence="11">Mitochondrial import receptor subunit TOM20</fullName>
    </recommendedName>
    <alternativeName>
        <fullName evidence="10">Mitochondrial 20 kDa outer membrane protein</fullName>
    </alternativeName>
    <alternativeName>
        <fullName evidence="12">Mitochondrial import receptor subunit tom20</fullName>
    </alternativeName>
    <alternativeName>
        <fullName evidence="13">Translocase of outer membrane 20 kDa subunit</fullName>
    </alternativeName>
</protein>
<evidence type="ECO:0000313" key="15">
    <source>
        <dbReference type="EMBL" id="ODQ59613.1"/>
    </source>
</evidence>
<evidence type="ECO:0000256" key="14">
    <source>
        <dbReference type="PIRNR" id="PIRNR037707"/>
    </source>
</evidence>
<dbReference type="STRING" id="683960.A0A1E3P2N5"/>
<dbReference type="PANTHER" id="PTHR12430:SF0">
    <property type="entry name" value="TRANSLOCASE OF OUTER MITOCHONDRIAL MEMBRANE 20"/>
    <property type="match status" value="1"/>
</dbReference>
<evidence type="ECO:0000256" key="8">
    <source>
        <dbReference type="ARBA" id="ARBA00023128"/>
    </source>
</evidence>
<dbReference type="PRINTS" id="PR00351">
    <property type="entry name" value="OM20RECEPTOR"/>
</dbReference>
<evidence type="ECO:0000256" key="3">
    <source>
        <dbReference type="ARBA" id="ARBA00022448"/>
    </source>
</evidence>
<dbReference type="InterPro" id="IPR002056">
    <property type="entry name" value="MAS20"/>
</dbReference>
<dbReference type="AlphaFoldDB" id="A0A1E3P2N5"/>
<evidence type="ECO:0000313" key="16">
    <source>
        <dbReference type="Proteomes" id="UP000094112"/>
    </source>
</evidence>
<evidence type="ECO:0000256" key="6">
    <source>
        <dbReference type="ARBA" id="ARBA00022927"/>
    </source>
</evidence>
<reference evidence="15 16" key="1">
    <citation type="journal article" date="2016" name="Proc. Natl. Acad. Sci. U.S.A.">
        <title>Comparative genomics of biotechnologically important yeasts.</title>
        <authorList>
            <person name="Riley R."/>
            <person name="Haridas S."/>
            <person name="Wolfe K.H."/>
            <person name="Lopes M.R."/>
            <person name="Hittinger C.T."/>
            <person name="Goeker M."/>
            <person name="Salamov A.A."/>
            <person name="Wisecaver J.H."/>
            <person name="Long T.M."/>
            <person name="Calvey C.H."/>
            <person name="Aerts A.L."/>
            <person name="Barry K.W."/>
            <person name="Choi C."/>
            <person name="Clum A."/>
            <person name="Coughlan A.Y."/>
            <person name="Deshpande S."/>
            <person name="Douglass A.P."/>
            <person name="Hanson S.J."/>
            <person name="Klenk H.-P."/>
            <person name="LaButti K.M."/>
            <person name="Lapidus A."/>
            <person name="Lindquist E.A."/>
            <person name="Lipzen A.M."/>
            <person name="Meier-Kolthoff J.P."/>
            <person name="Ohm R.A."/>
            <person name="Otillar R.P."/>
            <person name="Pangilinan J.L."/>
            <person name="Peng Y."/>
            <person name="Rokas A."/>
            <person name="Rosa C.A."/>
            <person name="Scheuner C."/>
            <person name="Sibirny A.A."/>
            <person name="Slot J.C."/>
            <person name="Stielow J.B."/>
            <person name="Sun H."/>
            <person name="Kurtzman C.P."/>
            <person name="Blackwell M."/>
            <person name="Grigoriev I.V."/>
            <person name="Jeffries T.W."/>
        </authorList>
    </citation>
    <scope>NUCLEOTIDE SEQUENCE [LARGE SCALE GENOMIC DNA]</scope>
    <source>
        <strain evidence="16">ATCC 58044 / CBS 1984 / NCYC 433 / NRRL Y-366-8</strain>
    </source>
</reference>
<dbReference type="GO" id="GO:0006886">
    <property type="term" value="P:intracellular protein transport"/>
    <property type="evidence" value="ECO:0007669"/>
    <property type="project" value="InterPro"/>
</dbReference>
<dbReference type="GO" id="GO:0045040">
    <property type="term" value="P:protein insertion into mitochondrial outer membrane"/>
    <property type="evidence" value="ECO:0007669"/>
    <property type="project" value="EnsemblFungi"/>
</dbReference>
<dbReference type="RefSeq" id="XP_019038820.1">
    <property type="nucleotide sequence ID" value="XM_019181734.1"/>
</dbReference>
<comment type="similarity">
    <text evidence="2 14">Belongs to the Tom20 family.</text>
</comment>
<evidence type="ECO:0000256" key="4">
    <source>
        <dbReference type="ARBA" id="ARBA00022692"/>
    </source>
</evidence>
<dbReference type="GeneID" id="30198980"/>
<dbReference type="Gene3D" id="1.20.960.10">
    <property type="entry name" value="Mitochondrial outer membrane translocase complex, subunit Tom20 domain"/>
    <property type="match status" value="1"/>
</dbReference>
<dbReference type="GO" id="GO:0016031">
    <property type="term" value="P:tRNA import into mitochondrion"/>
    <property type="evidence" value="ECO:0007669"/>
    <property type="project" value="EnsemblFungi"/>
</dbReference>
<sequence length="169" mass="19217">MGKFSYILAAAATLSVGYAIYFDYERRNSPEFRRKLKKSKKHHEKAVIEHEKEVKTVKLEAVKEALIQSMKEGPAIPTDAAEKERFFMTQVTQGEQLSAVPGEELNAAIHFYKALSIYPNPTDILNIYQRSVPAEIYEYIIMLIALQPPQAVANILSESVQLDQEQEQD</sequence>
<keyword evidence="3" id="KW-0813">Transport</keyword>
<keyword evidence="7" id="KW-1133">Transmembrane helix</keyword>
<dbReference type="InterPro" id="IPR023392">
    <property type="entry name" value="Tom20_dom_sf"/>
</dbReference>
<gene>
    <name evidence="15" type="ORF">WICANDRAFT_30434</name>
</gene>
<evidence type="ECO:0000256" key="5">
    <source>
        <dbReference type="ARBA" id="ARBA00022787"/>
    </source>
</evidence>